<reference evidence="2" key="1">
    <citation type="journal article" date="2020" name="mSystems">
        <title>Genome- and Community-Level Interaction Insights into Carbon Utilization and Element Cycling Functions of Hydrothermarchaeota in Hydrothermal Sediment.</title>
        <authorList>
            <person name="Zhou Z."/>
            <person name="Liu Y."/>
            <person name="Xu W."/>
            <person name="Pan J."/>
            <person name="Luo Z.H."/>
            <person name="Li M."/>
        </authorList>
    </citation>
    <scope>NUCLEOTIDE SEQUENCE [LARGE SCALE GENOMIC DNA]</scope>
    <source>
        <strain evidence="2">SpSt-776</strain>
    </source>
</reference>
<feature type="region of interest" description="Disordered" evidence="1">
    <location>
        <begin position="61"/>
        <end position="83"/>
    </location>
</feature>
<gene>
    <name evidence="2" type="ORF">ENV62_04455</name>
</gene>
<accession>A0A7C3WRB9</accession>
<name>A0A7C3WRB9_9BACT</name>
<evidence type="ECO:0000256" key="1">
    <source>
        <dbReference type="SAM" id="MobiDB-lite"/>
    </source>
</evidence>
<dbReference type="AlphaFoldDB" id="A0A7C3WRB9"/>
<feature type="compositionally biased region" description="Basic and acidic residues" evidence="1">
    <location>
        <begin position="61"/>
        <end position="79"/>
    </location>
</feature>
<comment type="caution">
    <text evidence="2">The sequence shown here is derived from an EMBL/GenBank/DDBJ whole genome shotgun (WGS) entry which is preliminary data.</text>
</comment>
<proteinExistence type="predicted"/>
<organism evidence="2">
    <name type="scientific">Desulfobacca acetoxidans</name>
    <dbReference type="NCBI Taxonomy" id="60893"/>
    <lineage>
        <taxon>Bacteria</taxon>
        <taxon>Pseudomonadati</taxon>
        <taxon>Thermodesulfobacteriota</taxon>
        <taxon>Desulfobaccia</taxon>
        <taxon>Desulfobaccales</taxon>
        <taxon>Desulfobaccaceae</taxon>
        <taxon>Desulfobacca</taxon>
    </lineage>
</organism>
<sequence>MNVGVEALQQLLSQGYRAFKEGENIKLRFRGPGEPDPARVRPLLDKVGAYKEEVLDYLKGLENHPDSGKEMPPSRDPDGLPKGGCPCGSPAWGLGEDGHARCWACLAAMNMFH</sequence>
<protein>
    <submittedName>
        <fullName evidence="2">Uncharacterized protein</fullName>
    </submittedName>
</protein>
<dbReference type="EMBL" id="DTHB01000034">
    <property type="protein sequence ID" value="HGB14475.1"/>
    <property type="molecule type" value="Genomic_DNA"/>
</dbReference>
<evidence type="ECO:0000313" key="2">
    <source>
        <dbReference type="EMBL" id="HGB14475.1"/>
    </source>
</evidence>